<evidence type="ECO:0008006" key="4">
    <source>
        <dbReference type="Google" id="ProtNLM"/>
    </source>
</evidence>
<dbReference type="GO" id="GO:0006644">
    <property type="term" value="P:phospholipid metabolic process"/>
    <property type="evidence" value="ECO:0007669"/>
    <property type="project" value="InterPro"/>
</dbReference>
<dbReference type="Proteomes" id="UP000325529">
    <property type="component" value="Chromosome"/>
</dbReference>
<reference evidence="2 3" key="1">
    <citation type="submission" date="2017-09" db="EMBL/GenBank/DDBJ databases">
        <authorList>
            <person name="Lee N."/>
            <person name="Cho B.-K."/>
        </authorList>
    </citation>
    <scope>NUCLEOTIDE SEQUENCE [LARGE SCALE GENOMIC DNA]</scope>
    <source>
        <strain evidence="2 3">ATCC 12853</strain>
    </source>
</reference>
<dbReference type="KEGG" id="ska:CP970_15570"/>
<dbReference type="GO" id="GO:0050482">
    <property type="term" value="P:arachidonate secretion"/>
    <property type="evidence" value="ECO:0007669"/>
    <property type="project" value="InterPro"/>
</dbReference>
<keyword evidence="3" id="KW-1185">Reference proteome</keyword>
<dbReference type="EMBL" id="CP023699">
    <property type="protein sequence ID" value="QEU92132.1"/>
    <property type="molecule type" value="Genomic_DNA"/>
</dbReference>
<dbReference type="AlphaFoldDB" id="A0A5J6GCB5"/>
<dbReference type="InterPro" id="IPR036444">
    <property type="entry name" value="PLipase_A2_dom_sf"/>
</dbReference>
<organism evidence="2 3">
    <name type="scientific">Streptomyces kanamyceticus</name>
    <dbReference type="NCBI Taxonomy" id="1967"/>
    <lineage>
        <taxon>Bacteria</taxon>
        <taxon>Bacillati</taxon>
        <taxon>Actinomycetota</taxon>
        <taxon>Actinomycetes</taxon>
        <taxon>Kitasatosporales</taxon>
        <taxon>Streptomycetaceae</taxon>
        <taxon>Streptomyces</taxon>
    </lineage>
</organism>
<dbReference type="RefSeq" id="WP_150493418.1">
    <property type="nucleotide sequence ID" value="NZ_CP023699.1"/>
</dbReference>
<evidence type="ECO:0000313" key="3">
    <source>
        <dbReference type="Proteomes" id="UP000325529"/>
    </source>
</evidence>
<proteinExistence type="predicted"/>
<dbReference type="SUPFAM" id="SSF48619">
    <property type="entry name" value="Phospholipase A2, PLA2"/>
    <property type="match status" value="1"/>
</dbReference>
<dbReference type="GO" id="GO:0004623">
    <property type="term" value="F:phospholipase A2 activity"/>
    <property type="evidence" value="ECO:0007669"/>
    <property type="project" value="InterPro"/>
</dbReference>
<dbReference type="Pfam" id="PF09056">
    <property type="entry name" value="Phospholip_A2_3"/>
    <property type="match status" value="1"/>
</dbReference>
<gene>
    <name evidence="2" type="ORF">CP970_15570</name>
</gene>
<accession>A0A5J6GCB5</accession>
<dbReference type="InterPro" id="IPR015141">
    <property type="entry name" value="PLipase_A2_prok/fun"/>
</dbReference>
<evidence type="ECO:0000256" key="1">
    <source>
        <dbReference type="SAM" id="SignalP"/>
    </source>
</evidence>
<feature type="signal peptide" evidence="1">
    <location>
        <begin position="1"/>
        <end position="30"/>
    </location>
</feature>
<name>A0A5J6GCB5_STRKN</name>
<keyword evidence="1" id="KW-0732">Signal</keyword>
<feature type="chain" id="PRO_5023917715" description="Phospholipase" evidence="1">
    <location>
        <begin position="31"/>
        <end position="160"/>
    </location>
</feature>
<evidence type="ECO:0000313" key="2">
    <source>
        <dbReference type="EMBL" id="QEU92132.1"/>
    </source>
</evidence>
<protein>
    <recommendedName>
        <fullName evidence="4">Phospholipase</fullName>
    </recommendedName>
</protein>
<sequence>MRARNVLSKAFATVLTALLAVAVLPGEAYAGPASRSVADVRGEADRIMGLSRLDFINHDHIPPFDWDTDGCTFWPDGVFYEACAQHDFGYRNYGNHGSTHLSLSPTEETKAWLDERLHNQMRFACNENWPAGSASHTSCLAQATIIHDALSAGIGKENFF</sequence>
<dbReference type="Gene3D" id="1.20.90.10">
    <property type="entry name" value="Phospholipase A2 domain"/>
    <property type="match status" value="1"/>
</dbReference>